<dbReference type="STRING" id="623281.SAMN05421747_11614"/>
<dbReference type="EMBL" id="FOLL01000016">
    <property type="protein sequence ID" value="SFC60533.1"/>
    <property type="molecule type" value="Genomic_DNA"/>
</dbReference>
<proteinExistence type="predicted"/>
<reference evidence="1 2" key="1">
    <citation type="submission" date="2016-10" db="EMBL/GenBank/DDBJ databases">
        <authorList>
            <person name="de Groot N.N."/>
        </authorList>
    </citation>
    <scope>NUCLEOTIDE SEQUENCE [LARGE SCALE GENOMIC DNA]</scope>
    <source>
        <strain evidence="1 2">DSM 22900</strain>
    </source>
</reference>
<name>A0A1I1KQS9_9SPHI</name>
<keyword evidence="2" id="KW-1185">Reference proteome</keyword>
<sequence length="52" mass="5773">MCIAILPLKVNFPVFSKPLFFSFTLGVCLIAPDMYKQAGRHEALAKAFLANE</sequence>
<organism evidence="1 2">
    <name type="scientific">Parapedobacter composti</name>
    <dbReference type="NCBI Taxonomy" id="623281"/>
    <lineage>
        <taxon>Bacteria</taxon>
        <taxon>Pseudomonadati</taxon>
        <taxon>Bacteroidota</taxon>
        <taxon>Sphingobacteriia</taxon>
        <taxon>Sphingobacteriales</taxon>
        <taxon>Sphingobacteriaceae</taxon>
        <taxon>Parapedobacter</taxon>
    </lineage>
</organism>
<evidence type="ECO:0000313" key="2">
    <source>
        <dbReference type="Proteomes" id="UP000199577"/>
    </source>
</evidence>
<evidence type="ECO:0000313" key="1">
    <source>
        <dbReference type="EMBL" id="SFC60533.1"/>
    </source>
</evidence>
<dbReference type="Proteomes" id="UP000199577">
    <property type="component" value="Unassembled WGS sequence"/>
</dbReference>
<accession>A0A1I1KQS9</accession>
<protein>
    <submittedName>
        <fullName evidence="1">Uncharacterized protein</fullName>
    </submittedName>
</protein>
<dbReference type="AlphaFoldDB" id="A0A1I1KQS9"/>
<gene>
    <name evidence="1" type="ORF">SAMN05421747_11614</name>
</gene>